<proteinExistence type="predicted"/>
<reference evidence="1 2" key="1">
    <citation type="submission" date="2017-06" db="EMBL/GenBank/DDBJ databases">
        <title>Draft genome sequence of anaerobic fermentative bacterium Anaeromicrobium sediminis DY2726D isolated from West Pacific Ocean sediments.</title>
        <authorList>
            <person name="Zeng X."/>
        </authorList>
    </citation>
    <scope>NUCLEOTIDE SEQUENCE [LARGE SCALE GENOMIC DNA]</scope>
    <source>
        <strain evidence="1 2">DY2726D</strain>
    </source>
</reference>
<accession>A0A267MMQ0</accession>
<dbReference type="Pfam" id="PF08902">
    <property type="entry name" value="DUF1848"/>
    <property type="match status" value="1"/>
</dbReference>
<comment type="caution">
    <text evidence="1">The sequence shown here is derived from an EMBL/GenBank/DDBJ whole genome shotgun (WGS) entry which is preliminary data.</text>
</comment>
<evidence type="ECO:0000313" key="2">
    <source>
        <dbReference type="Proteomes" id="UP000216024"/>
    </source>
</evidence>
<dbReference type="OrthoDB" id="9771212at2"/>
<dbReference type="EMBL" id="NIBG01000004">
    <property type="protein sequence ID" value="PAB60020.1"/>
    <property type="molecule type" value="Genomic_DNA"/>
</dbReference>
<dbReference type="Proteomes" id="UP000216024">
    <property type="component" value="Unassembled WGS sequence"/>
</dbReference>
<keyword evidence="2" id="KW-1185">Reference proteome</keyword>
<sequence length="315" mass="37417">MIISASRRTDIPAFYSDWFFNRLKEGYVYVKNPFNRRQVSEIKLNPHVVDCFVFWTKDPLPMMDRLKELKNYPYYFQFTLTPYREDIEVNMRKKKDIISTFKELSMKIGKERVIWRYDPILINENYSKEYHYEWFEKFAEELSNYTERCIISFIDPYKNTRKNAKSLKLIKLEERDMFQLANKFSNIGQRYNITIETCSEPIDLSSCGIKKGKCIDGNLISKIIGSNIDMEKDNNQREFCGCMKSIDIGQYNTCAHNCLYCYANYNYRQVNKNYKKHSVNSPLLVGKLIGDEKITSRQMKSIKVKINAVQLMLNI</sequence>
<gene>
    <name evidence="1" type="ORF">CCE28_06495</name>
</gene>
<dbReference type="RefSeq" id="WP_095132179.1">
    <property type="nucleotide sequence ID" value="NZ_NIBG01000004.1"/>
</dbReference>
<protein>
    <recommendedName>
        <fullName evidence="3">DUF1848 domain-containing protein</fullName>
    </recommendedName>
</protein>
<dbReference type="AlphaFoldDB" id="A0A267MMQ0"/>
<evidence type="ECO:0000313" key="1">
    <source>
        <dbReference type="EMBL" id="PAB60020.1"/>
    </source>
</evidence>
<evidence type="ECO:0008006" key="3">
    <source>
        <dbReference type="Google" id="ProtNLM"/>
    </source>
</evidence>
<dbReference type="InterPro" id="IPR014998">
    <property type="entry name" value="DUF1848"/>
</dbReference>
<organism evidence="1 2">
    <name type="scientific">Anaeromicrobium sediminis</name>
    <dbReference type="NCBI Taxonomy" id="1478221"/>
    <lineage>
        <taxon>Bacteria</taxon>
        <taxon>Bacillati</taxon>
        <taxon>Bacillota</taxon>
        <taxon>Clostridia</taxon>
        <taxon>Peptostreptococcales</taxon>
        <taxon>Thermotaleaceae</taxon>
        <taxon>Anaeromicrobium</taxon>
    </lineage>
</organism>
<name>A0A267MMQ0_9FIRM</name>